<keyword evidence="3" id="KW-0378">Hydrolase</keyword>
<feature type="compositionally biased region" description="Basic and acidic residues" evidence="2">
    <location>
        <begin position="15"/>
        <end position="43"/>
    </location>
</feature>
<dbReference type="NCBIfam" id="TIGR01490">
    <property type="entry name" value="HAD-SF-IB-hyp1"/>
    <property type="match status" value="1"/>
</dbReference>
<evidence type="ECO:0000313" key="3">
    <source>
        <dbReference type="EMBL" id="MFC4337246.1"/>
    </source>
</evidence>
<gene>
    <name evidence="3" type="ORF">ACFPET_18755</name>
</gene>
<dbReference type="Pfam" id="PF12710">
    <property type="entry name" value="HAD"/>
    <property type="match status" value="1"/>
</dbReference>
<dbReference type="InterPro" id="IPR036412">
    <property type="entry name" value="HAD-like_sf"/>
</dbReference>
<dbReference type="InterPro" id="IPR023214">
    <property type="entry name" value="HAD_sf"/>
</dbReference>
<sequence length="310" mass="33318">MLTAAPSPEGTLLEAADRSADHIGNDEGRDLTPATEHSKDPAHPDGAGGGPAPARTTAKAAAFFDVDNTLMYGASIYWLGKGLVRHGVIPARSIVQFTWKQLRYRFGGEHHGHMNTVKSAALELVAGSSVERLKHISAEIVDRDITPRILAPVRRLADTHLDAGQEVWLVTASPIELADIIADRLGLTGALGTIAEVEDGKYTGRLVGDLLHADAKADVVNHLAAQRSIDLERSTAYSDSCNDLPMLSVVGQPVAVNPDRRLTGYARRHNWPVLDFRNGRKLMRTAVPVAAGAATVAAWAFSRRRRPGEG</sequence>
<evidence type="ECO:0000313" key="4">
    <source>
        <dbReference type="Proteomes" id="UP001595823"/>
    </source>
</evidence>
<keyword evidence="4" id="KW-1185">Reference proteome</keyword>
<dbReference type="NCBIfam" id="TIGR01488">
    <property type="entry name" value="HAD-SF-IB"/>
    <property type="match status" value="1"/>
</dbReference>
<dbReference type="Gene3D" id="1.20.1440.100">
    <property type="entry name" value="SG protein - dephosphorylation function"/>
    <property type="match status" value="1"/>
</dbReference>
<feature type="region of interest" description="Disordered" evidence="2">
    <location>
        <begin position="1"/>
        <end position="54"/>
    </location>
</feature>
<dbReference type="GO" id="GO:0016787">
    <property type="term" value="F:hydrolase activity"/>
    <property type="evidence" value="ECO:0007669"/>
    <property type="project" value="UniProtKB-KW"/>
</dbReference>
<proteinExistence type="inferred from homology"/>
<evidence type="ECO:0000256" key="2">
    <source>
        <dbReference type="SAM" id="MobiDB-lite"/>
    </source>
</evidence>
<dbReference type="SUPFAM" id="SSF56784">
    <property type="entry name" value="HAD-like"/>
    <property type="match status" value="1"/>
</dbReference>
<organism evidence="3 4">
    <name type="scientific">Salininema proteolyticum</name>
    <dbReference type="NCBI Taxonomy" id="1607685"/>
    <lineage>
        <taxon>Bacteria</taxon>
        <taxon>Bacillati</taxon>
        <taxon>Actinomycetota</taxon>
        <taxon>Actinomycetes</taxon>
        <taxon>Glycomycetales</taxon>
        <taxon>Glycomycetaceae</taxon>
        <taxon>Salininema</taxon>
    </lineage>
</organism>
<reference evidence="4" key="1">
    <citation type="journal article" date="2019" name="Int. J. Syst. Evol. Microbiol.">
        <title>The Global Catalogue of Microorganisms (GCM) 10K type strain sequencing project: providing services to taxonomists for standard genome sequencing and annotation.</title>
        <authorList>
            <consortium name="The Broad Institute Genomics Platform"/>
            <consortium name="The Broad Institute Genome Sequencing Center for Infectious Disease"/>
            <person name="Wu L."/>
            <person name="Ma J."/>
        </authorList>
    </citation>
    <scope>NUCLEOTIDE SEQUENCE [LARGE SCALE GENOMIC DNA]</scope>
    <source>
        <strain evidence="4">IBRC-M 10908</strain>
    </source>
</reference>
<protein>
    <submittedName>
        <fullName evidence="3">HAD family hydrolase</fullName>
    </submittedName>
</protein>
<dbReference type="InterPro" id="IPR050582">
    <property type="entry name" value="HAD-like_SerB"/>
</dbReference>
<comment type="similarity">
    <text evidence="1">Belongs to the HAD-like hydrolase superfamily. SerB family.</text>
</comment>
<dbReference type="Gene3D" id="3.40.50.1000">
    <property type="entry name" value="HAD superfamily/HAD-like"/>
    <property type="match status" value="1"/>
</dbReference>
<name>A0ABV8U2D2_9ACTN</name>
<dbReference type="PANTHER" id="PTHR43344:SF15">
    <property type="entry name" value="PHOSPHOSERINE PHOSPHATASE SERB1"/>
    <property type="match status" value="1"/>
</dbReference>
<dbReference type="PANTHER" id="PTHR43344">
    <property type="entry name" value="PHOSPHOSERINE PHOSPHATASE"/>
    <property type="match status" value="1"/>
</dbReference>
<evidence type="ECO:0000256" key="1">
    <source>
        <dbReference type="ARBA" id="ARBA00009184"/>
    </source>
</evidence>
<dbReference type="Proteomes" id="UP001595823">
    <property type="component" value="Unassembled WGS sequence"/>
</dbReference>
<accession>A0ABV8U2D2</accession>
<dbReference type="EMBL" id="JBHSDK010000028">
    <property type="protein sequence ID" value="MFC4337246.1"/>
    <property type="molecule type" value="Genomic_DNA"/>
</dbReference>
<dbReference type="CDD" id="cd02612">
    <property type="entry name" value="HAD_PGPPase"/>
    <property type="match status" value="1"/>
</dbReference>
<dbReference type="RefSeq" id="WP_380624036.1">
    <property type="nucleotide sequence ID" value="NZ_JBHSDK010000028.1"/>
</dbReference>
<dbReference type="InterPro" id="IPR006385">
    <property type="entry name" value="HAD_hydro_SerB1"/>
</dbReference>
<comment type="caution">
    <text evidence="3">The sequence shown here is derived from an EMBL/GenBank/DDBJ whole genome shotgun (WGS) entry which is preliminary data.</text>
</comment>